<keyword evidence="4" id="KW-1185">Reference proteome</keyword>
<dbReference type="PROSITE" id="PS50132">
    <property type="entry name" value="RGS"/>
    <property type="match status" value="1"/>
</dbReference>
<proteinExistence type="predicted"/>
<evidence type="ECO:0000313" key="4">
    <source>
        <dbReference type="Proteomes" id="UP001196413"/>
    </source>
</evidence>
<gene>
    <name evidence="3" type="ORF">KIN20_032593</name>
</gene>
<dbReference type="InterPro" id="IPR046995">
    <property type="entry name" value="RGS10/12/14-like"/>
</dbReference>
<name>A0AAD5R7E6_PARTN</name>
<dbReference type="GO" id="GO:0008277">
    <property type="term" value="P:regulation of G protein-coupled receptor signaling pathway"/>
    <property type="evidence" value="ECO:0007669"/>
    <property type="project" value="TreeGrafter"/>
</dbReference>
<dbReference type="AlphaFoldDB" id="A0AAD5R7E6"/>
<feature type="compositionally biased region" description="Basic and acidic residues" evidence="1">
    <location>
        <begin position="218"/>
        <end position="230"/>
    </location>
</feature>
<evidence type="ECO:0000259" key="2">
    <source>
        <dbReference type="PROSITE" id="PS50132"/>
    </source>
</evidence>
<feature type="region of interest" description="Disordered" evidence="1">
    <location>
        <begin position="17"/>
        <end position="48"/>
    </location>
</feature>
<dbReference type="InterPro" id="IPR036305">
    <property type="entry name" value="RGS_sf"/>
</dbReference>
<organism evidence="3 4">
    <name type="scientific">Parelaphostrongylus tenuis</name>
    <name type="common">Meningeal worm</name>
    <dbReference type="NCBI Taxonomy" id="148309"/>
    <lineage>
        <taxon>Eukaryota</taxon>
        <taxon>Metazoa</taxon>
        <taxon>Ecdysozoa</taxon>
        <taxon>Nematoda</taxon>
        <taxon>Chromadorea</taxon>
        <taxon>Rhabditida</taxon>
        <taxon>Rhabditina</taxon>
        <taxon>Rhabditomorpha</taxon>
        <taxon>Strongyloidea</taxon>
        <taxon>Metastrongylidae</taxon>
        <taxon>Parelaphostrongylus</taxon>
    </lineage>
</organism>
<evidence type="ECO:0000313" key="3">
    <source>
        <dbReference type="EMBL" id="KAJ1370788.1"/>
    </source>
</evidence>
<dbReference type="Pfam" id="PF00615">
    <property type="entry name" value="RGS"/>
    <property type="match status" value="1"/>
</dbReference>
<dbReference type="GO" id="GO:0005634">
    <property type="term" value="C:nucleus"/>
    <property type="evidence" value="ECO:0007669"/>
    <property type="project" value="TreeGrafter"/>
</dbReference>
<protein>
    <recommendedName>
        <fullName evidence="2">RGS domain-containing protein</fullName>
    </recommendedName>
</protein>
<dbReference type="EMBL" id="JAHQIW010006861">
    <property type="protein sequence ID" value="KAJ1370788.1"/>
    <property type="molecule type" value="Genomic_DNA"/>
</dbReference>
<feature type="region of interest" description="Disordered" evidence="1">
    <location>
        <begin position="560"/>
        <end position="606"/>
    </location>
</feature>
<comment type="caution">
    <text evidence="3">The sequence shown here is derived from an EMBL/GenBank/DDBJ whole genome shotgun (WGS) entry which is preliminary data.</text>
</comment>
<feature type="compositionally biased region" description="Polar residues" evidence="1">
    <location>
        <begin position="595"/>
        <end position="604"/>
    </location>
</feature>
<dbReference type="GO" id="GO:0005737">
    <property type="term" value="C:cytoplasm"/>
    <property type="evidence" value="ECO:0007669"/>
    <property type="project" value="TreeGrafter"/>
</dbReference>
<dbReference type="PRINTS" id="PR01301">
    <property type="entry name" value="RGSPROTEIN"/>
</dbReference>
<dbReference type="GO" id="GO:0005886">
    <property type="term" value="C:plasma membrane"/>
    <property type="evidence" value="ECO:0007669"/>
    <property type="project" value="TreeGrafter"/>
</dbReference>
<dbReference type="PANTHER" id="PTHR45945:SF3">
    <property type="entry name" value="REGULATOR OF G-PROTEIN SIGNALING LOCO"/>
    <property type="match status" value="1"/>
</dbReference>
<feature type="region of interest" description="Disordered" evidence="1">
    <location>
        <begin position="664"/>
        <end position="690"/>
    </location>
</feature>
<dbReference type="SUPFAM" id="SSF48097">
    <property type="entry name" value="Regulator of G-protein signaling, RGS"/>
    <property type="match status" value="1"/>
</dbReference>
<sequence length="731" mass="82920">MKHIGWSFDHRHDYIELVKPPPNERTPRRSVDAPELPSTPPPLPSSSPLFALPPLSNFRANALTRQKRSVNLRAFQRHLDPFFEDGESFYDISGSWERFDMTSQQHDIDAICTKNVNVRPRRCRFERIGLRDSRRRTAAQMEKRKLKKLNGLGNEDENTKIYWCSRVSTRSCRRNSSRMVTTTMSDIVEDNCNLIIPYTESPYRMSTESKHMTGSLRATEDTSNKSGRLENPDVTRAAKLDELNQCDRRRATDSTLTTFEHCCSSNKSSNTNNNRINKQCVCVTTTPNASAFISSKRSAEVVGVGSGNRQHQQQHCRTTTLPQASQYVFRPQLSLPLRLSNVANGTVDEELAGAVGCGGSTRFCSQKTRNKSRVCDEQRTLSTSLTASDGGGDQLASTADATAIVRTSGGDYVPDFGTLTDGLILPETNASRDVKIFKRVLRDPKLRQPFQAFLEQQFCAENLNFYVAVERFRDMQFNNENKASERANFARHIYERHFATNSTEPVNVDNSTSKRIRETMEAGKYPRNTFDLAQYQIFHLLKYDCWPRFLRAGGVQPEFSDEELAEEDERQHRLDIGEDLPESHSTRSANEGDRQPSTSTSTLCAITDRKKYSEKDKLRSLLWHGFDRFSRRLRRESVTSRLTEGSPLSRPCLFYQHKDIPWARSSSTETDEQTPQRSYSSEESGLTTAASGSLQREAVIGFVGLKRRSLFATTGKQHPIPAEVGRIAIHM</sequence>
<dbReference type="PANTHER" id="PTHR45945">
    <property type="entry name" value="REGULATOR OF G-PROTEIN SIGNALING LOCO"/>
    <property type="match status" value="1"/>
</dbReference>
<dbReference type="Gene3D" id="1.10.167.10">
    <property type="entry name" value="Regulator of G-protein Signalling 4, domain 2"/>
    <property type="match status" value="1"/>
</dbReference>
<dbReference type="Proteomes" id="UP001196413">
    <property type="component" value="Unassembled WGS sequence"/>
</dbReference>
<feature type="region of interest" description="Disordered" evidence="1">
    <location>
        <begin position="207"/>
        <end position="230"/>
    </location>
</feature>
<feature type="compositionally biased region" description="Basic and acidic residues" evidence="1">
    <location>
        <begin position="569"/>
        <end position="594"/>
    </location>
</feature>
<dbReference type="InterPro" id="IPR016137">
    <property type="entry name" value="RGS"/>
</dbReference>
<evidence type="ECO:0000256" key="1">
    <source>
        <dbReference type="SAM" id="MobiDB-lite"/>
    </source>
</evidence>
<accession>A0AAD5R7E6</accession>
<feature type="domain" description="RGS" evidence="2">
    <location>
        <begin position="436"/>
        <end position="552"/>
    </location>
</feature>
<reference evidence="3" key="1">
    <citation type="submission" date="2021-06" db="EMBL/GenBank/DDBJ databases">
        <title>Parelaphostrongylus tenuis whole genome reference sequence.</title>
        <authorList>
            <person name="Garwood T.J."/>
            <person name="Larsen P.A."/>
            <person name="Fountain-Jones N.M."/>
            <person name="Garbe J.R."/>
            <person name="Macchietto M.G."/>
            <person name="Kania S.A."/>
            <person name="Gerhold R.W."/>
            <person name="Richards J.E."/>
            <person name="Wolf T.M."/>
        </authorList>
    </citation>
    <scope>NUCLEOTIDE SEQUENCE</scope>
    <source>
        <strain evidence="3">MNPRO001-30</strain>
        <tissue evidence="3">Meninges</tissue>
    </source>
</reference>
<dbReference type="GO" id="GO:0005096">
    <property type="term" value="F:GTPase activator activity"/>
    <property type="evidence" value="ECO:0007669"/>
    <property type="project" value="InterPro"/>
</dbReference>
<dbReference type="SMART" id="SM00315">
    <property type="entry name" value="RGS"/>
    <property type="match status" value="1"/>
</dbReference>
<dbReference type="InterPro" id="IPR044926">
    <property type="entry name" value="RGS_subdomain_2"/>
</dbReference>